<feature type="region of interest" description="Disordered" evidence="1">
    <location>
        <begin position="916"/>
        <end position="938"/>
    </location>
</feature>
<protein>
    <submittedName>
        <fullName evidence="3">Relaxase domain-containing protein</fullName>
    </submittedName>
</protein>
<dbReference type="NCBIfam" id="NF041492">
    <property type="entry name" value="MobF"/>
    <property type="match status" value="1"/>
</dbReference>
<evidence type="ECO:0000259" key="2">
    <source>
        <dbReference type="Pfam" id="PF08751"/>
    </source>
</evidence>
<dbReference type="SUPFAM" id="SSF55464">
    <property type="entry name" value="Origin of replication-binding domain, RBD-like"/>
    <property type="match status" value="1"/>
</dbReference>
<dbReference type="InterPro" id="IPR027417">
    <property type="entry name" value="P-loop_NTPase"/>
</dbReference>
<dbReference type="CDD" id="cd18809">
    <property type="entry name" value="SF1_C_RecD"/>
    <property type="match status" value="1"/>
</dbReference>
<dbReference type="Pfam" id="PF08751">
    <property type="entry name" value="TrwC"/>
    <property type="match status" value="1"/>
</dbReference>
<dbReference type="InterPro" id="IPR014862">
    <property type="entry name" value="TrwC"/>
</dbReference>
<dbReference type="AlphaFoldDB" id="A0A5D6VVN5"/>
<name>A0A5D6VVN5_9FIRM</name>
<feature type="domain" description="TrwC relaxase" evidence="2">
    <location>
        <begin position="12"/>
        <end position="274"/>
    </location>
</feature>
<dbReference type="NCBIfam" id="TIGR02686">
    <property type="entry name" value="relax_trwC"/>
    <property type="match status" value="1"/>
</dbReference>
<dbReference type="Gene3D" id="3.40.50.300">
    <property type="entry name" value="P-loop containing nucleotide triphosphate hydrolases"/>
    <property type="match status" value="2"/>
</dbReference>
<comment type="caution">
    <text evidence="3">The sequence shown here is derived from an EMBL/GenBank/DDBJ whole genome shotgun (WGS) entry which is preliminary data.</text>
</comment>
<accession>A0A5D6VVN5</accession>
<feature type="compositionally biased region" description="Basic and acidic residues" evidence="1">
    <location>
        <begin position="922"/>
        <end position="938"/>
    </location>
</feature>
<dbReference type="SUPFAM" id="SSF52540">
    <property type="entry name" value="P-loop containing nucleoside triphosphate hydrolases"/>
    <property type="match status" value="2"/>
</dbReference>
<dbReference type="RefSeq" id="WP_149172420.1">
    <property type="nucleotide sequence ID" value="NZ_VTOY01000021.1"/>
</dbReference>
<dbReference type="Pfam" id="PF13604">
    <property type="entry name" value="AAA_30"/>
    <property type="match status" value="1"/>
</dbReference>
<evidence type="ECO:0000256" key="1">
    <source>
        <dbReference type="SAM" id="MobiDB-lite"/>
    </source>
</evidence>
<dbReference type="InterPro" id="IPR014059">
    <property type="entry name" value="TraI/TrwC_relax"/>
</dbReference>
<dbReference type="Gene3D" id="2.30.30.940">
    <property type="match status" value="1"/>
</dbReference>
<reference evidence="3 4" key="1">
    <citation type="submission" date="2019-08" db="EMBL/GenBank/DDBJ databases">
        <title>Selenomonas sp. mPRGC5 and Selenomonas sp. mPRGC8 isolated from ruminal fluid of dairy goat (Capra hircus).</title>
        <authorList>
            <person name="Poothong S."/>
            <person name="Nuengjamnong C."/>
            <person name="Tanasupawat S."/>
        </authorList>
    </citation>
    <scope>NUCLEOTIDE SEQUENCE [LARGE SCALE GENOMIC DNA]</scope>
    <source>
        <strain evidence="4">mPRGC5</strain>
    </source>
</reference>
<proteinExistence type="predicted"/>
<dbReference type="OrthoDB" id="9803432at2"/>
<gene>
    <name evidence="3" type="ORF">FZ040_13135</name>
</gene>
<keyword evidence="4" id="KW-1185">Reference proteome</keyword>
<evidence type="ECO:0000313" key="4">
    <source>
        <dbReference type="Proteomes" id="UP000323646"/>
    </source>
</evidence>
<dbReference type="EMBL" id="VTOY01000021">
    <property type="protein sequence ID" value="TYZ19620.1"/>
    <property type="molecule type" value="Genomic_DNA"/>
</dbReference>
<dbReference type="Proteomes" id="UP000323646">
    <property type="component" value="Unassembled WGS sequence"/>
</dbReference>
<organism evidence="3 4">
    <name type="scientific">Selenomonas ruminis</name>
    <dbReference type="NCBI Taxonomy" id="2593411"/>
    <lineage>
        <taxon>Bacteria</taxon>
        <taxon>Bacillati</taxon>
        <taxon>Bacillota</taxon>
        <taxon>Negativicutes</taxon>
        <taxon>Selenomonadales</taxon>
        <taxon>Selenomonadaceae</taxon>
        <taxon>Selenomonas</taxon>
    </lineage>
</organism>
<sequence length="938" mass="103834">MLSVATVSPAMGGNYYTKAEENYYTRDQTAQDYWRGSLCEEAGLTSGQQVQAEQFQLMLNNSGSEKCAAYDLTFSAPKSVSIMSETGNSAQHADMLAAHQAAVKATLEQIERREIGARITSGGITEHVHTGKMVCACFEHNISREVDPQLHTHCVIMNRTEYQGKDYAVDGQPLYHIQKVYGTEYRARLATELQERGYAVEITDAEKGFFELSGFKPETIQHFSKRRQQIERALQETGESGAKAAQEVTIETRRAKEHLNIEELRTAWKQEREALQDLPEKMPEVKAPSAATRLMAYGEARKAMELREFAWTKEEMVNTVLSYGVTTGMTRAEAENLIDYDRQLLSAHLKGKDLGKVYLTTQANIDREQKIFASIERGKGRGLGIQHSKATHTLQEVCRENGFKLHPQQQSMVFHVAESKDRILGVEGLAGVGKSFSLNVCREVLERNGFEVRGMSASGQAAQELAADAHLEGMTTDGAARCGTIHRILNEAEKQAGNAIKGEDYSQKTSWNFDGLQKSAKPTVWFMDEASLTDNNTLSYVVEMVERRGDKLVMVGDPSQLQPVGTGAAFTEAIREGRLSSIKLDNIQRQKDERLLASVKEAVLGKVNNSLDLIAKDTREIKTGKARLKAIVKDYLKLSPEEQRKTVVLSAKNADRTALNRQIREGLVKNGQLDKGKVFQVEADKGKPTVAREFAAGDKIVFLQNDLKLGVMNGTKGVIKGIEGERFTVDCGEGKLVQFDLGQYRWIEHGYCLTTFKSQGMTVKRALINMSSKDMLLNSRNAYYVDLSRAKLESKLYIDSREKLEPQISKFAQKLTSKDFTFDKETGRFQKAAGKGLPALEGMGSRAVFSPAKSLQMAGELAGLVPVVGKPLQMAMSLSGKAVSLAGIGAKKLERGISDLSKAAKMAHHGLQETIRQVQQDKQSEKVASKQKGAELEI</sequence>
<evidence type="ECO:0000313" key="3">
    <source>
        <dbReference type="EMBL" id="TYZ19620.1"/>
    </source>
</evidence>